<dbReference type="Proteomes" id="UP000499080">
    <property type="component" value="Unassembled WGS sequence"/>
</dbReference>
<evidence type="ECO:0000313" key="1">
    <source>
        <dbReference type="EMBL" id="GBO08922.1"/>
    </source>
</evidence>
<comment type="caution">
    <text evidence="1">The sequence shown here is derived from an EMBL/GenBank/DDBJ whole genome shotgun (WGS) entry which is preliminary data.</text>
</comment>
<reference evidence="1 2" key="1">
    <citation type="journal article" date="2019" name="Sci. Rep.">
        <title>Orb-weaving spider Araneus ventricosus genome elucidates the spidroin gene catalogue.</title>
        <authorList>
            <person name="Kono N."/>
            <person name="Nakamura H."/>
            <person name="Ohtoshi R."/>
            <person name="Moran D.A.P."/>
            <person name="Shinohara A."/>
            <person name="Yoshida Y."/>
            <person name="Fujiwara M."/>
            <person name="Mori M."/>
            <person name="Tomita M."/>
            <person name="Arakawa K."/>
        </authorList>
    </citation>
    <scope>NUCLEOTIDE SEQUENCE [LARGE SCALE GENOMIC DNA]</scope>
</reference>
<evidence type="ECO:0000313" key="2">
    <source>
        <dbReference type="Proteomes" id="UP000499080"/>
    </source>
</evidence>
<name>A0A4Y2U8E1_ARAVE</name>
<dbReference type="EMBL" id="BGPR01034507">
    <property type="protein sequence ID" value="GBO08922.1"/>
    <property type="molecule type" value="Genomic_DNA"/>
</dbReference>
<protein>
    <submittedName>
        <fullName evidence="1">Uncharacterized protein</fullName>
    </submittedName>
</protein>
<accession>A0A4Y2U8E1</accession>
<gene>
    <name evidence="1" type="ORF">AVEN_70514_1</name>
</gene>
<proteinExistence type="predicted"/>
<dbReference type="AlphaFoldDB" id="A0A4Y2U8E1"/>
<sequence length="103" mass="11948">MKRPQKHNWTPTTHPSMKIYLRTPLHCSRVIMSSTLIFPRFREGRTQAVLTETVMKKTPTRIIVIPLINDHLPYPTSAVQGNKAVSVYFPDFPQFSVRLNKRS</sequence>
<organism evidence="1 2">
    <name type="scientific">Araneus ventricosus</name>
    <name type="common">Orbweaver spider</name>
    <name type="synonym">Epeira ventricosa</name>
    <dbReference type="NCBI Taxonomy" id="182803"/>
    <lineage>
        <taxon>Eukaryota</taxon>
        <taxon>Metazoa</taxon>
        <taxon>Ecdysozoa</taxon>
        <taxon>Arthropoda</taxon>
        <taxon>Chelicerata</taxon>
        <taxon>Arachnida</taxon>
        <taxon>Araneae</taxon>
        <taxon>Araneomorphae</taxon>
        <taxon>Entelegynae</taxon>
        <taxon>Araneoidea</taxon>
        <taxon>Araneidae</taxon>
        <taxon>Araneus</taxon>
    </lineage>
</organism>
<keyword evidence="2" id="KW-1185">Reference proteome</keyword>